<sequence length="428" mass="45474">MTSTLVEKGPHFLPGESESGLDSCSYRTNPSPGGAVTNRPVRPATQEARTVDLDPVVMEALRAALPEVAEKAVAAIVEEVPSYARAFSGSLGDTIRQAVQIALGGFLTLATRQDAGSPPPPAIDGAYQLGRGEARTGRSMEALLAAYRIGARVAWRDMSRSAVDAGSGAAELSRFAELVFAYIDELSAASVAGHSDELESSGRAHQRNLERLARALVTGAAPAAVALAAERAEWEPPSALTAVLLPESQVSHVLSVVDARTLHVTDDLAGVAEGTSVLLVPTTGSDTARQSLLRALRGTRAVVGPAKPWLDVGRSHQRALRARDLGLDGVVDADAHLAALLLDLDPLTRGELREQVLAPLASLRPSTRDKLAETLRSWVLNQGRREAVAEELFVHPQTVRYRVGQLREAYGDRLEDPKFVLEATLALA</sequence>
<dbReference type="Pfam" id="PF13556">
    <property type="entry name" value="HTH_30"/>
    <property type="match status" value="1"/>
</dbReference>
<dbReference type="KEGG" id="npi:G7071_06170"/>
<dbReference type="EMBL" id="CP049866">
    <property type="protein sequence ID" value="QIK75073.1"/>
    <property type="molecule type" value="Genomic_DNA"/>
</dbReference>
<dbReference type="InterPro" id="IPR051448">
    <property type="entry name" value="CdaR-like_regulators"/>
</dbReference>
<dbReference type="PANTHER" id="PTHR33744:SF1">
    <property type="entry name" value="DNA-BINDING TRANSCRIPTIONAL ACTIVATOR ADER"/>
    <property type="match status" value="1"/>
</dbReference>
<gene>
    <name evidence="4" type="ORF">G7071_06170</name>
</gene>
<protein>
    <submittedName>
        <fullName evidence="4">PucR family transcriptional regulator</fullName>
    </submittedName>
</protein>
<reference evidence="4 5" key="1">
    <citation type="submission" date="2020-03" db="EMBL/GenBank/DDBJ databases">
        <title>Nocardioides sp. nov., isolated from fish.</title>
        <authorList>
            <person name="Hyun D.-W."/>
            <person name="Bae J.-W."/>
        </authorList>
    </citation>
    <scope>NUCLEOTIDE SEQUENCE [LARGE SCALE GENOMIC DNA]</scope>
    <source>
        <strain evidence="4 5">HDW12A</strain>
    </source>
</reference>
<evidence type="ECO:0000259" key="3">
    <source>
        <dbReference type="Pfam" id="PF14361"/>
    </source>
</evidence>
<accession>A0A6G7YE51</accession>
<dbReference type="Proteomes" id="UP000502035">
    <property type="component" value="Chromosome"/>
</dbReference>
<feature type="compositionally biased region" description="Polar residues" evidence="1">
    <location>
        <begin position="20"/>
        <end position="31"/>
    </location>
</feature>
<evidence type="ECO:0000256" key="1">
    <source>
        <dbReference type="SAM" id="MobiDB-lite"/>
    </source>
</evidence>
<dbReference type="AlphaFoldDB" id="A0A6G7YE51"/>
<organism evidence="4 5">
    <name type="scientific">Nocardioides piscis</name>
    <dbReference type="NCBI Taxonomy" id="2714938"/>
    <lineage>
        <taxon>Bacteria</taxon>
        <taxon>Bacillati</taxon>
        <taxon>Actinomycetota</taxon>
        <taxon>Actinomycetes</taxon>
        <taxon>Propionibacteriales</taxon>
        <taxon>Nocardioidaceae</taxon>
        <taxon>Nocardioides</taxon>
    </lineage>
</organism>
<dbReference type="InterPro" id="IPR025736">
    <property type="entry name" value="PucR_C-HTH_dom"/>
</dbReference>
<feature type="region of interest" description="Disordered" evidence="1">
    <location>
        <begin position="1"/>
        <end position="48"/>
    </location>
</feature>
<dbReference type="InterPro" id="IPR025751">
    <property type="entry name" value="RsbRD_N_dom"/>
</dbReference>
<keyword evidence="5" id="KW-1185">Reference proteome</keyword>
<dbReference type="PANTHER" id="PTHR33744">
    <property type="entry name" value="CARBOHYDRATE DIACID REGULATOR"/>
    <property type="match status" value="1"/>
</dbReference>
<dbReference type="InterPro" id="IPR042070">
    <property type="entry name" value="PucR_C-HTH_sf"/>
</dbReference>
<dbReference type="Pfam" id="PF14361">
    <property type="entry name" value="RsbRD_N"/>
    <property type="match status" value="1"/>
</dbReference>
<dbReference type="Gene3D" id="1.10.10.2840">
    <property type="entry name" value="PucR C-terminal helix-turn-helix domain"/>
    <property type="match status" value="1"/>
</dbReference>
<evidence type="ECO:0000259" key="2">
    <source>
        <dbReference type="Pfam" id="PF13556"/>
    </source>
</evidence>
<feature type="domain" description="RsbT co-antagonist protein RsbRD N-terminal" evidence="3">
    <location>
        <begin position="66"/>
        <end position="208"/>
    </location>
</feature>
<feature type="domain" description="PucR C-terminal helix-turn-helix" evidence="2">
    <location>
        <begin position="371"/>
        <end position="427"/>
    </location>
</feature>
<evidence type="ECO:0000313" key="4">
    <source>
        <dbReference type="EMBL" id="QIK75073.1"/>
    </source>
</evidence>
<name>A0A6G7YE51_9ACTN</name>
<evidence type="ECO:0000313" key="5">
    <source>
        <dbReference type="Proteomes" id="UP000502035"/>
    </source>
</evidence>
<proteinExistence type="predicted"/>